<dbReference type="GeneID" id="81374261"/>
<sequence>MEIPSHELRSFRVGLVLLHPAIARCDHPIYLLSPLLPATANLNIKMSNLDREIQLLREESSISLSDRDFALRLLQNPEFLQGFSSTETVHKVASALSSQNEEASDSLDARSSQQYVNSISVAFDHYLLIVILGTLLHASSYQSLDHETTGLLRLLHQSRIRRRLS</sequence>
<dbReference type="AlphaFoldDB" id="A0A9W9VRP2"/>
<evidence type="ECO:0000313" key="1">
    <source>
        <dbReference type="EMBL" id="KAJ5388103.1"/>
    </source>
</evidence>
<keyword evidence="2" id="KW-1185">Reference proteome</keyword>
<name>A0A9W9VRP2_9EURO</name>
<gene>
    <name evidence="1" type="ORF">N7509_010644</name>
</gene>
<protein>
    <submittedName>
        <fullName evidence="1">Uncharacterized protein</fullName>
    </submittedName>
</protein>
<organism evidence="1 2">
    <name type="scientific">Penicillium cosmopolitanum</name>
    <dbReference type="NCBI Taxonomy" id="1131564"/>
    <lineage>
        <taxon>Eukaryota</taxon>
        <taxon>Fungi</taxon>
        <taxon>Dikarya</taxon>
        <taxon>Ascomycota</taxon>
        <taxon>Pezizomycotina</taxon>
        <taxon>Eurotiomycetes</taxon>
        <taxon>Eurotiomycetidae</taxon>
        <taxon>Eurotiales</taxon>
        <taxon>Aspergillaceae</taxon>
        <taxon>Penicillium</taxon>
    </lineage>
</organism>
<evidence type="ECO:0000313" key="2">
    <source>
        <dbReference type="Proteomes" id="UP001147747"/>
    </source>
</evidence>
<reference evidence="1" key="1">
    <citation type="submission" date="2022-12" db="EMBL/GenBank/DDBJ databases">
        <authorList>
            <person name="Petersen C."/>
        </authorList>
    </citation>
    <scope>NUCLEOTIDE SEQUENCE</scope>
    <source>
        <strain evidence="1">IBT 29677</strain>
    </source>
</reference>
<reference evidence="1" key="2">
    <citation type="journal article" date="2023" name="IMA Fungus">
        <title>Comparative genomic study of the Penicillium genus elucidates a diverse pangenome and 15 lateral gene transfer events.</title>
        <authorList>
            <person name="Petersen C."/>
            <person name="Sorensen T."/>
            <person name="Nielsen M.R."/>
            <person name="Sondergaard T.E."/>
            <person name="Sorensen J.L."/>
            <person name="Fitzpatrick D.A."/>
            <person name="Frisvad J.C."/>
            <person name="Nielsen K.L."/>
        </authorList>
    </citation>
    <scope>NUCLEOTIDE SEQUENCE</scope>
    <source>
        <strain evidence="1">IBT 29677</strain>
    </source>
</reference>
<accession>A0A9W9VRP2</accession>
<proteinExistence type="predicted"/>
<dbReference type="EMBL" id="JAPZBU010000009">
    <property type="protein sequence ID" value="KAJ5388103.1"/>
    <property type="molecule type" value="Genomic_DNA"/>
</dbReference>
<dbReference type="RefSeq" id="XP_056485901.1">
    <property type="nucleotide sequence ID" value="XM_056635281.1"/>
</dbReference>
<comment type="caution">
    <text evidence="1">The sequence shown here is derived from an EMBL/GenBank/DDBJ whole genome shotgun (WGS) entry which is preliminary data.</text>
</comment>
<dbReference type="Proteomes" id="UP001147747">
    <property type="component" value="Unassembled WGS sequence"/>
</dbReference>